<dbReference type="GO" id="GO:0000162">
    <property type="term" value="P:L-tryptophan biosynthetic process"/>
    <property type="evidence" value="ECO:0007669"/>
    <property type="project" value="UniProtKB-UniRule"/>
</dbReference>
<comment type="similarity">
    <text evidence="9">Belongs to the TrpF family.</text>
</comment>
<accession>A0A1F6UJB6</accession>
<dbReference type="CDD" id="cd00405">
    <property type="entry name" value="PRAI"/>
    <property type="match status" value="1"/>
</dbReference>
<keyword evidence="8 9" id="KW-0413">Isomerase</keyword>
<dbReference type="PANTHER" id="PTHR42894">
    <property type="entry name" value="N-(5'-PHOSPHORIBOSYL)ANTHRANILATE ISOMERASE"/>
    <property type="match status" value="1"/>
</dbReference>
<dbReference type="Gene3D" id="3.20.20.70">
    <property type="entry name" value="Aldolase class I"/>
    <property type="match status" value="1"/>
</dbReference>
<evidence type="ECO:0000259" key="10">
    <source>
        <dbReference type="Pfam" id="PF00697"/>
    </source>
</evidence>
<dbReference type="AlphaFoldDB" id="A0A1F6UJB6"/>
<evidence type="ECO:0000256" key="7">
    <source>
        <dbReference type="ARBA" id="ARBA00023141"/>
    </source>
</evidence>
<comment type="catalytic activity">
    <reaction evidence="1 9">
        <text>N-(5-phospho-beta-D-ribosyl)anthranilate = 1-(2-carboxyphenylamino)-1-deoxy-D-ribulose 5-phosphate</text>
        <dbReference type="Rhea" id="RHEA:21540"/>
        <dbReference type="ChEBI" id="CHEBI:18277"/>
        <dbReference type="ChEBI" id="CHEBI:58613"/>
        <dbReference type="EC" id="5.3.1.24"/>
    </reaction>
</comment>
<dbReference type="Pfam" id="PF00697">
    <property type="entry name" value="PRAI"/>
    <property type="match status" value="1"/>
</dbReference>
<dbReference type="GO" id="GO:0004640">
    <property type="term" value="F:phosphoribosylanthranilate isomerase activity"/>
    <property type="evidence" value="ECO:0007669"/>
    <property type="project" value="UniProtKB-UniRule"/>
</dbReference>
<dbReference type="EC" id="5.3.1.24" evidence="3 9"/>
<evidence type="ECO:0000256" key="3">
    <source>
        <dbReference type="ARBA" id="ARBA00012572"/>
    </source>
</evidence>
<evidence type="ECO:0000256" key="8">
    <source>
        <dbReference type="ARBA" id="ARBA00023235"/>
    </source>
</evidence>
<dbReference type="InterPro" id="IPR011060">
    <property type="entry name" value="RibuloseP-bd_barrel"/>
</dbReference>
<dbReference type="InterPro" id="IPR044643">
    <property type="entry name" value="TrpF_fam"/>
</dbReference>
<dbReference type="InterPro" id="IPR013785">
    <property type="entry name" value="Aldolase_TIM"/>
</dbReference>
<comment type="pathway">
    <text evidence="2 9">Amino-acid biosynthesis; L-tryptophan biosynthesis; L-tryptophan from chorismate: step 3/5.</text>
</comment>
<protein>
    <recommendedName>
        <fullName evidence="4 9">N-(5'-phosphoribosyl)anthranilate isomerase</fullName>
        <shortName evidence="9">PRAI</shortName>
        <ecNumber evidence="3 9">5.3.1.24</ecNumber>
    </recommendedName>
</protein>
<dbReference type="SUPFAM" id="SSF51366">
    <property type="entry name" value="Ribulose-phoshate binding barrel"/>
    <property type="match status" value="1"/>
</dbReference>
<evidence type="ECO:0000256" key="1">
    <source>
        <dbReference type="ARBA" id="ARBA00001164"/>
    </source>
</evidence>
<sequence length="150" mass="15942">MTSVGLFVDATPAQLREVLGQVPLDLLQFHGQETPEQCRGYGRPYIKAIPMRPGVDLAAQARRYADAAGLLLDAYSPGLAGGSGQVFDWGQVPRDVGLPIVLAGGLTPQNVAAAIRQVRPYAVDVSSGVEQDKGIKDPAKIVAFMRSVNE</sequence>
<feature type="domain" description="N-(5'phosphoribosyl) anthranilate isomerase (PRAI)" evidence="10">
    <location>
        <begin position="3"/>
        <end position="145"/>
    </location>
</feature>
<evidence type="ECO:0000256" key="5">
    <source>
        <dbReference type="ARBA" id="ARBA00022605"/>
    </source>
</evidence>
<keyword evidence="5 9" id="KW-0028">Amino-acid biosynthesis</keyword>
<dbReference type="EMBL" id="MFSV01000135">
    <property type="protein sequence ID" value="OGI57463.1"/>
    <property type="molecule type" value="Genomic_DNA"/>
</dbReference>
<dbReference type="UniPathway" id="UPA00035">
    <property type="reaction ID" value="UER00042"/>
</dbReference>
<comment type="caution">
    <text evidence="11">The sequence shown here is derived from an EMBL/GenBank/DDBJ whole genome shotgun (WGS) entry which is preliminary data.</text>
</comment>
<evidence type="ECO:0000256" key="6">
    <source>
        <dbReference type="ARBA" id="ARBA00022822"/>
    </source>
</evidence>
<evidence type="ECO:0000313" key="11">
    <source>
        <dbReference type="EMBL" id="OGI57463.1"/>
    </source>
</evidence>
<dbReference type="HAMAP" id="MF_00135">
    <property type="entry name" value="PRAI"/>
    <property type="match status" value="1"/>
</dbReference>
<reference evidence="11 12" key="1">
    <citation type="journal article" date="2016" name="Nat. Commun.">
        <title>Thousands of microbial genomes shed light on interconnected biogeochemical processes in an aquifer system.</title>
        <authorList>
            <person name="Anantharaman K."/>
            <person name="Brown C.T."/>
            <person name="Hug L.A."/>
            <person name="Sharon I."/>
            <person name="Castelle C.J."/>
            <person name="Probst A.J."/>
            <person name="Thomas B.C."/>
            <person name="Singh A."/>
            <person name="Wilkins M.J."/>
            <person name="Karaoz U."/>
            <person name="Brodie E.L."/>
            <person name="Williams K.H."/>
            <person name="Hubbard S.S."/>
            <person name="Banfield J.F."/>
        </authorList>
    </citation>
    <scope>NUCLEOTIDE SEQUENCE [LARGE SCALE GENOMIC DNA]</scope>
</reference>
<name>A0A1F6UJB6_9PROT</name>
<evidence type="ECO:0000256" key="9">
    <source>
        <dbReference type="HAMAP-Rule" id="MF_00135"/>
    </source>
</evidence>
<gene>
    <name evidence="9" type="primary">trpF</name>
    <name evidence="11" type="ORF">A2V58_07110</name>
</gene>
<proteinExistence type="inferred from homology"/>
<keyword evidence="6 9" id="KW-0822">Tryptophan biosynthesis</keyword>
<dbReference type="InterPro" id="IPR001240">
    <property type="entry name" value="PRAI_dom"/>
</dbReference>
<evidence type="ECO:0000256" key="4">
    <source>
        <dbReference type="ARBA" id="ARBA00022272"/>
    </source>
</evidence>
<organism evidence="11 12">
    <name type="scientific">Candidatus Muproteobacteria bacterium RBG_19FT_COMBO_61_10</name>
    <dbReference type="NCBI Taxonomy" id="1817761"/>
    <lineage>
        <taxon>Bacteria</taxon>
        <taxon>Pseudomonadati</taxon>
        <taxon>Pseudomonadota</taxon>
        <taxon>Candidatus Muproteobacteria</taxon>
    </lineage>
</organism>
<dbReference type="PANTHER" id="PTHR42894:SF1">
    <property type="entry name" value="N-(5'-PHOSPHORIBOSYL)ANTHRANILATE ISOMERASE"/>
    <property type="match status" value="1"/>
</dbReference>
<evidence type="ECO:0000256" key="2">
    <source>
        <dbReference type="ARBA" id="ARBA00004664"/>
    </source>
</evidence>
<dbReference type="Proteomes" id="UP000177950">
    <property type="component" value="Unassembled WGS sequence"/>
</dbReference>
<keyword evidence="7 9" id="KW-0057">Aromatic amino acid biosynthesis</keyword>
<evidence type="ECO:0000313" key="12">
    <source>
        <dbReference type="Proteomes" id="UP000177950"/>
    </source>
</evidence>